<evidence type="ECO:0000256" key="5">
    <source>
        <dbReference type="ARBA" id="ARBA00022801"/>
    </source>
</evidence>
<comment type="catalytic activity">
    <reaction evidence="11 12">
        <text>ATP + H2O = ADP + phosphate + H(+)</text>
        <dbReference type="Rhea" id="RHEA:13065"/>
        <dbReference type="ChEBI" id="CHEBI:15377"/>
        <dbReference type="ChEBI" id="CHEBI:15378"/>
        <dbReference type="ChEBI" id="CHEBI:30616"/>
        <dbReference type="ChEBI" id="CHEBI:43474"/>
        <dbReference type="ChEBI" id="CHEBI:456216"/>
        <dbReference type="EC" id="5.6.2.4"/>
    </reaction>
</comment>
<dbReference type="Gene3D" id="3.40.50.300">
    <property type="entry name" value="P-loop containing nucleotide triphosphate hydrolases"/>
    <property type="match status" value="2"/>
</dbReference>
<keyword evidence="6 12" id="KW-0347">Helicase</keyword>
<dbReference type="FunFam" id="3.40.1440.60:FF:000001">
    <property type="entry name" value="Primosomal protein N"/>
    <property type="match status" value="1"/>
</dbReference>
<feature type="binding site" evidence="12">
    <location>
        <position position="411"/>
    </location>
    <ligand>
        <name>Zn(2+)</name>
        <dbReference type="ChEBI" id="CHEBI:29105"/>
        <label>1</label>
    </ligand>
</feature>
<comment type="subunit">
    <text evidence="12">Component of the replication restart primosome.</text>
</comment>
<comment type="cofactor">
    <cofactor evidence="12">
        <name>Zn(2+)</name>
        <dbReference type="ChEBI" id="CHEBI:29105"/>
    </cofactor>
    <text evidence="12">Binds 2 zinc ions per subunit.</text>
</comment>
<dbReference type="PANTHER" id="PTHR30580:SF0">
    <property type="entry name" value="PRIMOSOMAL PROTEIN N"/>
    <property type="match status" value="1"/>
</dbReference>
<dbReference type="InterPro" id="IPR014001">
    <property type="entry name" value="Helicase_ATP-bd"/>
</dbReference>
<dbReference type="GO" id="GO:0005524">
    <property type="term" value="F:ATP binding"/>
    <property type="evidence" value="ECO:0007669"/>
    <property type="project" value="UniProtKB-UniRule"/>
</dbReference>
<dbReference type="KEGG" id="tbe:Trebr_1170"/>
<dbReference type="InterPro" id="IPR001650">
    <property type="entry name" value="Helicase_C-like"/>
</dbReference>
<feature type="binding site" evidence="12">
    <location>
        <position position="408"/>
    </location>
    <ligand>
        <name>Zn(2+)</name>
        <dbReference type="ChEBI" id="CHEBI:29105"/>
        <label>1</label>
    </ligand>
</feature>
<dbReference type="Gene3D" id="3.40.1440.60">
    <property type="entry name" value="PriA, 3(prime) DNA-binding domain"/>
    <property type="match status" value="1"/>
</dbReference>
<keyword evidence="10 12" id="KW-0413">Isomerase</keyword>
<keyword evidence="2 12" id="KW-0235">DNA replication</keyword>
<feature type="binding site" evidence="12">
    <location>
        <position position="377"/>
    </location>
    <ligand>
        <name>Zn(2+)</name>
        <dbReference type="ChEBI" id="CHEBI:29105"/>
        <label>2</label>
    </ligand>
</feature>
<keyword evidence="3 12" id="KW-0479">Metal-binding</keyword>
<keyword evidence="7 12" id="KW-0862">Zinc</keyword>
<dbReference type="GO" id="GO:0003677">
    <property type="term" value="F:DNA binding"/>
    <property type="evidence" value="ECO:0007669"/>
    <property type="project" value="UniProtKB-UniRule"/>
</dbReference>
<dbReference type="RefSeq" id="WP_013758305.1">
    <property type="nucleotide sequence ID" value="NC_015500.1"/>
</dbReference>
<keyword evidence="15" id="KW-1185">Reference proteome</keyword>
<keyword evidence="5 12" id="KW-0378">Hydrolase</keyword>
<proteinExistence type="inferred from homology"/>
<dbReference type="InterPro" id="IPR040498">
    <property type="entry name" value="PriA_CRR"/>
</dbReference>
<keyword evidence="1 12" id="KW-0639">Primosome</keyword>
<feature type="binding site" evidence="12">
    <location>
        <position position="398"/>
    </location>
    <ligand>
        <name>Zn(2+)</name>
        <dbReference type="ChEBI" id="CHEBI:29105"/>
        <label>2</label>
    </ligand>
</feature>
<dbReference type="GO" id="GO:0006269">
    <property type="term" value="P:DNA replication, synthesis of primer"/>
    <property type="evidence" value="ECO:0007669"/>
    <property type="project" value="UniProtKB-KW"/>
</dbReference>
<feature type="binding site" evidence="12">
    <location>
        <position position="380"/>
    </location>
    <ligand>
        <name>Zn(2+)</name>
        <dbReference type="ChEBI" id="CHEBI:29105"/>
        <label>2</label>
    </ligand>
</feature>
<evidence type="ECO:0000256" key="6">
    <source>
        <dbReference type="ARBA" id="ARBA00022806"/>
    </source>
</evidence>
<protein>
    <recommendedName>
        <fullName evidence="12">Replication restart protein PriA</fullName>
    </recommendedName>
    <alternativeName>
        <fullName evidence="12">ATP-dependent DNA helicase PriA</fullName>
        <ecNumber evidence="12">5.6.2.4</ecNumber>
    </alternativeName>
    <alternativeName>
        <fullName evidence="12">DNA 3'-5' helicase PriA</fullName>
    </alternativeName>
</protein>
<dbReference type="PANTHER" id="PTHR30580">
    <property type="entry name" value="PRIMOSOMAL PROTEIN N"/>
    <property type="match status" value="1"/>
</dbReference>
<evidence type="ECO:0000256" key="3">
    <source>
        <dbReference type="ARBA" id="ARBA00022723"/>
    </source>
</evidence>
<dbReference type="InterPro" id="IPR042115">
    <property type="entry name" value="PriA_3primeBD_sf"/>
</dbReference>
<dbReference type="HAMAP" id="MF_00983">
    <property type="entry name" value="PriA"/>
    <property type="match status" value="1"/>
</dbReference>
<keyword evidence="4 12" id="KW-0547">Nucleotide-binding</keyword>
<dbReference type="GO" id="GO:0016887">
    <property type="term" value="F:ATP hydrolysis activity"/>
    <property type="evidence" value="ECO:0007669"/>
    <property type="project" value="RHEA"/>
</dbReference>
<dbReference type="SMART" id="SM00490">
    <property type="entry name" value="HELICc"/>
    <property type="match status" value="1"/>
</dbReference>
<evidence type="ECO:0000256" key="9">
    <source>
        <dbReference type="ARBA" id="ARBA00023125"/>
    </source>
</evidence>
<reference evidence="15" key="1">
    <citation type="submission" date="2011-04" db="EMBL/GenBank/DDBJ databases">
        <title>The complete genome of Treponema brennaborense DSM 12168.</title>
        <authorList>
            <person name="Lucas S."/>
            <person name="Han J."/>
            <person name="Lapidus A."/>
            <person name="Bruce D."/>
            <person name="Goodwin L."/>
            <person name="Pitluck S."/>
            <person name="Peters L."/>
            <person name="Kyrpides N."/>
            <person name="Mavromatis K."/>
            <person name="Ivanova N."/>
            <person name="Mikhailova N."/>
            <person name="Pagani I."/>
            <person name="Teshima H."/>
            <person name="Detter J.C."/>
            <person name="Tapia R."/>
            <person name="Han C."/>
            <person name="Land M."/>
            <person name="Hauser L."/>
            <person name="Markowitz V."/>
            <person name="Cheng J.-F."/>
            <person name="Hugenholtz P."/>
            <person name="Woyke T."/>
            <person name="Wu D."/>
            <person name="Gronow S."/>
            <person name="Wellnitz S."/>
            <person name="Brambilla E."/>
            <person name="Klenk H.-P."/>
            <person name="Eisen J.A."/>
        </authorList>
    </citation>
    <scope>NUCLEOTIDE SEQUENCE [LARGE SCALE GENOMIC DNA]</scope>
    <source>
        <strain evidence="15">DSM 12168 / CIP 105900 / DD5/3</strain>
    </source>
</reference>
<feature type="binding site" evidence="12">
    <location>
        <position position="368"/>
    </location>
    <ligand>
        <name>Zn(2+)</name>
        <dbReference type="ChEBI" id="CHEBI:29105"/>
        <label>1</label>
    </ligand>
</feature>
<comment type="function">
    <text evidence="12">Initiates the restart of stalled replication forks, which reloads the replicative helicase on sites other than the origin of replication. Recognizes and binds to abandoned replication forks and remodels them to uncover a helicase loading site. Promotes assembly of the primosome at these replication forks.</text>
</comment>
<evidence type="ECO:0000256" key="12">
    <source>
        <dbReference type="HAMAP-Rule" id="MF_00983"/>
    </source>
</evidence>
<comment type="catalytic activity">
    <reaction evidence="12">
        <text>Couples ATP hydrolysis with the unwinding of duplex DNA by translocating in the 3'-5' direction.</text>
        <dbReference type="EC" id="5.6.2.4"/>
    </reaction>
</comment>
<gene>
    <name evidence="12" type="primary">priA</name>
    <name evidence="14" type="ordered locus">Trebr_1170</name>
</gene>
<dbReference type="GO" id="GO:0043138">
    <property type="term" value="F:3'-5' DNA helicase activity"/>
    <property type="evidence" value="ECO:0007669"/>
    <property type="project" value="UniProtKB-EC"/>
</dbReference>
<dbReference type="Pfam" id="PF00270">
    <property type="entry name" value="DEAD"/>
    <property type="match status" value="1"/>
</dbReference>
<dbReference type="SMART" id="SM00487">
    <property type="entry name" value="DEXDc"/>
    <property type="match status" value="1"/>
</dbReference>
<dbReference type="SUPFAM" id="SSF52540">
    <property type="entry name" value="P-loop containing nucleoside triphosphate hydrolases"/>
    <property type="match status" value="1"/>
</dbReference>
<evidence type="ECO:0000256" key="7">
    <source>
        <dbReference type="ARBA" id="ARBA00022833"/>
    </source>
</evidence>
<organism evidence="14 15">
    <name type="scientific">Treponema brennaborense (strain DSM 12168 / CIP 105900 / DD5/3)</name>
    <dbReference type="NCBI Taxonomy" id="906968"/>
    <lineage>
        <taxon>Bacteria</taxon>
        <taxon>Pseudomonadati</taxon>
        <taxon>Spirochaetota</taxon>
        <taxon>Spirochaetia</taxon>
        <taxon>Spirochaetales</taxon>
        <taxon>Treponemataceae</taxon>
        <taxon>Treponema</taxon>
    </lineage>
</organism>
<evidence type="ECO:0000256" key="8">
    <source>
        <dbReference type="ARBA" id="ARBA00022840"/>
    </source>
</evidence>
<dbReference type="InterPro" id="IPR027417">
    <property type="entry name" value="P-loop_NTPase"/>
</dbReference>
<evidence type="ECO:0000313" key="14">
    <source>
        <dbReference type="EMBL" id="AEE16598.1"/>
    </source>
</evidence>
<keyword evidence="9 12" id="KW-0238">DNA-binding</keyword>
<dbReference type="Pfam" id="PF18074">
    <property type="entry name" value="PriA_C"/>
    <property type="match status" value="1"/>
</dbReference>
<dbReference type="HOGENOM" id="CLU_013353_4_1_12"/>
<dbReference type="InterPro" id="IPR041236">
    <property type="entry name" value="PriA_C"/>
</dbReference>
<dbReference type="InterPro" id="IPR011545">
    <property type="entry name" value="DEAD/DEAH_box_helicase_dom"/>
</dbReference>
<dbReference type="CDD" id="cd17929">
    <property type="entry name" value="DEXHc_priA"/>
    <property type="match status" value="1"/>
</dbReference>
<name>F4LL01_TREBD</name>
<dbReference type="GO" id="GO:0006270">
    <property type="term" value="P:DNA replication initiation"/>
    <property type="evidence" value="ECO:0007669"/>
    <property type="project" value="TreeGrafter"/>
</dbReference>
<dbReference type="STRING" id="906968.Trebr_1170"/>
<dbReference type="InterPro" id="IPR005259">
    <property type="entry name" value="PriA"/>
</dbReference>
<dbReference type="InterPro" id="IPR041222">
    <property type="entry name" value="PriA_3primeBD"/>
</dbReference>
<evidence type="ECO:0000259" key="13">
    <source>
        <dbReference type="PROSITE" id="PS51192"/>
    </source>
</evidence>
<dbReference type="GO" id="GO:1990077">
    <property type="term" value="C:primosome complex"/>
    <property type="evidence" value="ECO:0007669"/>
    <property type="project" value="UniProtKB-UniRule"/>
</dbReference>
<feature type="binding site" evidence="12">
    <location>
        <position position="395"/>
    </location>
    <ligand>
        <name>Zn(2+)</name>
        <dbReference type="ChEBI" id="CHEBI:29105"/>
        <label>2</label>
    </ligand>
</feature>
<dbReference type="FunFam" id="3.40.50.300:FF:000489">
    <property type="entry name" value="Primosome assembly protein PriA"/>
    <property type="match status" value="1"/>
</dbReference>
<dbReference type="eggNOG" id="COG1198">
    <property type="taxonomic scope" value="Bacteria"/>
</dbReference>
<dbReference type="GO" id="GO:0006302">
    <property type="term" value="P:double-strand break repair"/>
    <property type="evidence" value="ECO:0007669"/>
    <property type="project" value="InterPro"/>
</dbReference>
<dbReference type="Proteomes" id="UP000006546">
    <property type="component" value="Chromosome"/>
</dbReference>
<dbReference type="NCBIfam" id="TIGR00595">
    <property type="entry name" value="priA"/>
    <property type="match status" value="1"/>
</dbReference>
<dbReference type="PROSITE" id="PS51192">
    <property type="entry name" value="HELICASE_ATP_BIND_1"/>
    <property type="match status" value="1"/>
</dbReference>
<evidence type="ECO:0000256" key="2">
    <source>
        <dbReference type="ARBA" id="ARBA00022705"/>
    </source>
</evidence>
<dbReference type="EC" id="5.6.2.4" evidence="12"/>
<dbReference type="GO" id="GO:0008270">
    <property type="term" value="F:zinc ion binding"/>
    <property type="evidence" value="ECO:0007669"/>
    <property type="project" value="UniProtKB-UniRule"/>
</dbReference>
<dbReference type="AlphaFoldDB" id="F4LL01"/>
<dbReference type="EMBL" id="CP002696">
    <property type="protein sequence ID" value="AEE16598.1"/>
    <property type="molecule type" value="Genomic_DNA"/>
</dbReference>
<dbReference type="Pfam" id="PF17764">
    <property type="entry name" value="PriA_3primeBD"/>
    <property type="match status" value="1"/>
</dbReference>
<sequence>MIRYVETVLNVPLPQSFTYLADGDTAEAVRPGMRAEVRFGSRRMTAFIVSVADVPPAHLAVPAEKLKYLTRLLDAEPVFTAEHIALSAWIARYYLCTQGEAISAMIPSGKRETDSPGFSFTDDAIEFEARTLSEEQKRAAEGIFAPGSKLHYVYGPTGTGKTEVFLQAAQKMLDEGKGVIYLVPEIGLTHQVREAVVRRFGHTAAVLHSELTPSQRLKQWKRILEKDARVVIGARSAVFAPVPDLGLIIIDEEHDGSYKSGTTPRYHARQVAMHRCAEHGIPLVMGSATPSVEAWHLMQTGAIARHTLTQRLAGGAQPEIEVVNLSEAGTADGCLSERLCAEIRRTLDEKRQTILFLNRRGFTHFFRCNTCGYELTCKNCSVALTYHKHEKRLRCHYCGWLVEPPSLCPECGSVDVGYSGFGTEFIEAETKAKFPQARVSRIDTDSLTKKGELQEKLAEFRNGEVDILLGTQMVAKGLNFPNLKLVGVVLADTGLHMPDFRAAERTFALITQVAGRAGRFFPDGKVIVQSFSPDRDAIARACKGDAAGFYAQELSQRQLLGFPPFCRMIRLVFRSAISETAQHAAEGAAVILAEEVRKLNGTRLEASREPAHRTDGVQADATQIEILGPSECPLAMIAANYRWQVLLRGPSVSALQSVCARFIYGYKAPLHVYIEADVDPVSLL</sequence>
<evidence type="ECO:0000256" key="1">
    <source>
        <dbReference type="ARBA" id="ARBA00022515"/>
    </source>
</evidence>
<dbReference type="Pfam" id="PF00271">
    <property type="entry name" value="Helicase_C"/>
    <property type="match status" value="1"/>
</dbReference>
<comment type="similarity">
    <text evidence="12">Belongs to the helicase family. PriA subfamily.</text>
</comment>
<dbReference type="CDD" id="cd18804">
    <property type="entry name" value="SF2_C_priA"/>
    <property type="match status" value="1"/>
</dbReference>
<feature type="domain" description="Helicase ATP-binding" evidence="13">
    <location>
        <begin position="142"/>
        <end position="308"/>
    </location>
</feature>
<feature type="binding site" evidence="12">
    <location>
        <position position="371"/>
    </location>
    <ligand>
        <name>Zn(2+)</name>
        <dbReference type="ChEBI" id="CHEBI:29105"/>
        <label>1</label>
    </ligand>
</feature>
<keyword evidence="8 12" id="KW-0067">ATP-binding</keyword>
<dbReference type="GO" id="GO:0006310">
    <property type="term" value="P:DNA recombination"/>
    <property type="evidence" value="ECO:0007669"/>
    <property type="project" value="InterPro"/>
</dbReference>
<dbReference type="OrthoDB" id="9759544at2"/>
<evidence type="ECO:0000313" key="15">
    <source>
        <dbReference type="Proteomes" id="UP000006546"/>
    </source>
</evidence>
<evidence type="ECO:0000256" key="11">
    <source>
        <dbReference type="ARBA" id="ARBA00048988"/>
    </source>
</evidence>
<dbReference type="Pfam" id="PF18319">
    <property type="entry name" value="Zn_ribbon_PriA"/>
    <property type="match status" value="1"/>
</dbReference>
<accession>F4LL01</accession>
<evidence type="ECO:0000256" key="4">
    <source>
        <dbReference type="ARBA" id="ARBA00022741"/>
    </source>
</evidence>
<evidence type="ECO:0000256" key="10">
    <source>
        <dbReference type="ARBA" id="ARBA00023235"/>
    </source>
</evidence>